<organism evidence="1 2">
    <name type="scientific">Chryseobacterium aquaticum</name>
    <dbReference type="NCBI Taxonomy" id="452084"/>
    <lineage>
        <taxon>Bacteria</taxon>
        <taxon>Pseudomonadati</taxon>
        <taxon>Bacteroidota</taxon>
        <taxon>Flavobacteriia</taxon>
        <taxon>Flavobacteriales</taxon>
        <taxon>Weeksellaceae</taxon>
        <taxon>Chryseobacterium group</taxon>
        <taxon>Chryseobacterium</taxon>
    </lineage>
</organism>
<name>A0A0Q3HVC5_9FLAO</name>
<evidence type="ECO:0008006" key="3">
    <source>
        <dbReference type="Google" id="ProtNLM"/>
    </source>
</evidence>
<protein>
    <recommendedName>
        <fullName evidence="3">Glycine zipper domain-containing protein</fullName>
    </recommendedName>
</protein>
<sequence>MQMEISVDSDYYIDLLVVGTSILVGAEAGSAYPGYGTVIGAGVGAIFGTAELLYDQYNQYVKPVMLQKVNHFRNQFKFTR</sequence>
<dbReference type="AlphaFoldDB" id="A0A0Q3HVC5"/>
<comment type="caution">
    <text evidence="1">The sequence shown here is derived from an EMBL/GenBank/DDBJ whole genome shotgun (WGS) entry which is preliminary data.</text>
</comment>
<evidence type="ECO:0000313" key="1">
    <source>
        <dbReference type="EMBL" id="KQK26847.1"/>
    </source>
</evidence>
<dbReference type="EMBL" id="LLYZ01000002">
    <property type="protein sequence ID" value="KQK26847.1"/>
    <property type="molecule type" value="Genomic_DNA"/>
</dbReference>
<accession>A0A0Q3HVC5</accession>
<keyword evidence="2" id="KW-1185">Reference proteome</keyword>
<proteinExistence type="predicted"/>
<gene>
    <name evidence="1" type="ORF">AR438_01105</name>
</gene>
<evidence type="ECO:0000313" key="2">
    <source>
        <dbReference type="Proteomes" id="UP000051682"/>
    </source>
</evidence>
<reference evidence="1 2" key="1">
    <citation type="submission" date="2015-10" db="EMBL/GenBank/DDBJ databases">
        <title>Chryseobacterium aquaticum genome.</title>
        <authorList>
            <person name="Newman J.D."/>
            <person name="Ferguson M.B."/>
            <person name="Miller J.R."/>
        </authorList>
    </citation>
    <scope>NUCLEOTIDE SEQUENCE [LARGE SCALE GENOMIC DNA]</scope>
    <source>
        <strain evidence="1 2">KCTC 12483</strain>
    </source>
</reference>
<dbReference type="Proteomes" id="UP000051682">
    <property type="component" value="Unassembled WGS sequence"/>
</dbReference>